<proteinExistence type="predicted"/>
<dbReference type="InterPro" id="IPR002516">
    <property type="entry name" value="Glyco_trans_11"/>
</dbReference>
<keyword evidence="3" id="KW-0812">Transmembrane</keyword>
<evidence type="ECO:0000256" key="3">
    <source>
        <dbReference type="SAM" id="Phobius"/>
    </source>
</evidence>
<accession>A0A6C0LTU6</accession>
<feature type="transmembrane region" description="Helical" evidence="3">
    <location>
        <begin position="12"/>
        <end position="31"/>
    </location>
</feature>
<evidence type="ECO:0000256" key="1">
    <source>
        <dbReference type="ARBA" id="ARBA00022676"/>
    </source>
</evidence>
<keyword evidence="2" id="KW-0808">Transferase</keyword>
<evidence type="ECO:0000256" key="2">
    <source>
        <dbReference type="ARBA" id="ARBA00022679"/>
    </source>
</evidence>
<keyword evidence="1" id="KW-0328">Glycosyltransferase</keyword>
<keyword evidence="3" id="KW-1133">Transmembrane helix</keyword>
<dbReference type="AlphaFoldDB" id="A0A6C0LTU6"/>
<dbReference type="GO" id="GO:0008107">
    <property type="term" value="F:galactoside 2-alpha-L-fucosyltransferase activity"/>
    <property type="evidence" value="ECO:0007669"/>
    <property type="project" value="InterPro"/>
</dbReference>
<name>A0A6C0LTU6_9ZZZZ</name>
<organism evidence="4">
    <name type="scientific">viral metagenome</name>
    <dbReference type="NCBI Taxonomy" id="1070528"/>
    <lineage>
        <taxon>unclassified sequences</taxon>
        <taxon>metagenomes</taxon>
        <taxon>organismal metagenomes</taxon>
    </lineage>
</organism>
<dbReference type="GO" id="GO:0005975">
    <property type="term" value="P:carbohydrate metabolic process"/>
    <property type="evidence" value="ECO:0007669"/>
    <property type="project" value="InterPro"/>
</dbReference>
<protein>
    <recommendedName>
        <fullName evidence="5">Glycosyltransferase</fullName>
    </recommendedName>
</protein>
<keyword evidence="3" id="KW-0472">Membrane</keyword>
<dbReference type="EMBL" id="MN740557">
    <property type="protein sequence ID" value="QHU33428.1"/>
    <property type="molecule type" value="Genomic_DNA"/>
</dbReference>
<dbReference type="Pfam" id="PF01531">
    <property type="entry name" value="Glyco_transf_11"/>
    <property type="match status" value="1"/>
</dbReference>
<dbReference type="Gene3D" id="3.40.50.11350">
    <property type="match status" value="1"/>
</dbReference>
<dbReference type="GO" id="GO:0016020">
    <property type="term" value="C:membrane"/>
    <property type="evidence" value="ECO:0007669"/>
    <property type="project" value="InterPro"/>
</dbReference>
<reference evidence="4" key="1">
    <citation type="journal article" date="2020" name="Nature">
        <title>Giant virus diversity and host interactions through global metagenomics.</title>
        <authorList>
            <person name="Schulz F."/>
            <person name="Roux S."/>
            <person name="Paez-Espino D."/>
            <person name="Jungbluth S."/>
            <person name="Walsh D.A."/>
            <person name="Denef V.J."/>
            <person name="McMahon K.D."/>
            <person name="Konstantinidis K.T."/>
            <person name="Eloe-Fadrosh E.A."/>
            <person name="Kyrpides N.C."/>
            <person name="Woyke T."/>
        </authorList>
    </citation>
    <scope>NUCLEOTIDE SEQUENCE</scope>
    <source>
        <strain evidence="4">GVMAG-S-1016704-121</strain>
    </source>
</reference>
<sequence>MSIVQSLNILMKYTKQCVCLCIFIVIIVYFYPVNKCDISISCNTGLGDLMFETFSAVTITTLSGCKHTNVIAAFMRQHGYYNLSRITSSHFTFLPKETYSWFAIPGVVLPMGNTTFSKQCGIKNDEWVSYFTGYDAALARSTLKQIAHSIKIDACASSSNIGVHSRRGDKITNKWSSVSSLEYNYRYFLKWASANHIHDISLTTDDKNWAREYSRKLKHMGIDVSYDNTNSAIDDLCMLTTAKTIIRLGTCSTFSAIASIISNKKLHTIPPNINNTKYVLEYNRNWKSVDSHWVKCGLLNIVNI</sequence>
<evidence type="ECO:0008006" key="5">
    <source>
        <dbReference type="Google" id="ProtNLM"/>
    </source>
</evidence>
<evidence type="ECO:0000313" key="4">
    <source>
        <dbReference type="EMBL" id="QHU33428.1"/>
    </source>
</evidence>